<dbReference type="AlphaFoldDB" id="A0A2M7QJH1"/>
<comment type="caution">
    <text evidence="3">The sequence shown here is derived from an EMBL/GenBank/DDBJ whole genome shotgun (WGS) entry which is preliminary data.</text>
</comment>
<feature type="region of interest" description="Disordered" evidence="1">
    <location>
        <begin position="344"/>
        <end position="385"/>
    </location>
</feature>
<name>A0A2M7QJH1_9BACT</name>
<organism evidence="3 4">
    <name type="scientific">Candidatus Roizmanbacteria bacterium CG_4_10_14_0_8_um_filter_33_9</name>
    <dbReference type="NCBI Taxonomy" id="1974826"/>
    <lineage>
        <taxon>Bacteria</taxon>
        <taxon>Candidatus Roizmaniibacteriota</taxon>
    </lineage>
</organism>
<reference evidence="4" key="1">
    <citation type="submission" date="2017-09" db="EMBL/GenBank/DDBJ databases">
        <title>Depth-based differentiation of microbial function through sediment-hosted aquifers and enrichment of novel symbionts in the deep terrestrial subsurface.</title>
        <authorList>
            <person name="Probst A.J."/>
            <person name="Ladd B."/>
            <person name="Jarett J.K."/>
            <person name="Geller-Mcgrath D.E."/>
            <person name="Sieber C.M.K."/>
            <person name="Emerson J.B."/>
            <person name="Anantharaman K."/>
            <person name="Thomas B.C."/>
            <person name="Malmstrom R."/>
            <person name="Stieglmeier M."/>
            <person name="Klingl A."/>
            <person name="Woyke T."/>
            <person name="Ryan C.M."/>
            <person name="Banfield J.F."/>
        </authorList>
    </citation>
    <scope>NUCLEOTIDE SEQUENCE [LARGE SCALE GENOMIC DNA]</scope>
</reference>
<dbReference type="InterPro" id="IPR018247">
    <property type="entry name" value="EF_Hand_1_Ca_BS"/>
</dbReference>
<gene>
    <name evidence="3" type="ORF">COY87_02600</name>
</gene>
<dbReference type="EMBL" id="PFLI01000088">
    <property type="protein sequence ID" value="PIY72125.1"/>
    <property type="molecule type" value="Genomic_DNA"/>
</dbReference>
<feature type="compositionally biased region" description="Pro residues" evidence="1">
    <location>
        <begin position="345"/>
        <end position="369"/>
    </location>
</feature>
<evidence type="ECO:0000256" key="1">
    <source>
        <dbReference type="SAM" id="MobiDB-lite"/>
    </source>
</evidence>
<dbReference type="GO" id="GO:0000272">
    <property type="term" value="P:polysaccharide catabolic process"/>
    <property type="evidence" value="ECO:0007669"/>
    <property type="project" value="InterPro"/>
</dbReference>
<proteinExistence type="predicted"/>
<sequence length="569" mass="63335">MIHHKIHHHIKQLHHHIKHIHYHVRKHYDRFRFIKKHLFPVLSLLLIVLVVIGTLILNIGIHFRQKAENTECTRGISDISIKLNDITPLSNNGNVYQNVFYCFLSVNENVYQADKHNICGIKINNAWPINCPWDSGTTQIIENGVIKTRFTCTLPSSLQAGDRLQIVASRLAGECAQAINWNESSQYVNGPLLYYQSTTPKLPSPTLTPIPPSNPPSGGAGASDCPGTPSVPTNLQPNTTISTDDTITLRWNASNGALRYAIRIDDQGTNGEDGWNYGQNCQLNPPTHLTDICRADIFTNSYSYKVERGHRYAWWVHAINTKDDSACTKWSEAGTAVIVDVPYPSNTPTPTLTPIPTNTPTPSSSPTPTPTLTSTPTPTLTPTPIGGKQLSFNMKLKFQGITKKPVNVANRMVVKITFLTSDFTLETTPEFSSDDNGIWNSQFTVTIPTQKDLLYKILIKGPRHLQRKICVENPQDTVAGRYLCSGDGFRLQVSNTFDFSNIYQYAGDVPPQSGFLDSTDIALTVYGDIGKKDSDSLYYSDMNMDGFVDSQDYSLLFSNLSAGIREDEK</sequence>
<keyword evidence="2" id="KW-0472">Membrane</keyword>
<dbReference type="SUPFAM" id="SSF49265">
    <property type="entry name" value="Fibronectin type III"/>
    <property type="match status" value="1"/>
</dbReference>
<dbReference type="InterPro" id="IPR036439">
    <property type="entry name" value="Dockerin_dom_sf"/>
</dbReference>
<keyword evidence="2" id="KW-0812">Transmembrane</keyword>
<dbReference type="PROSITE" id="PS00018">
    <property type="entry name" value="EF_HAND_1"/>
    <property type="match status" value="1"/>
</dbReference>
<accession>A0A2M7QJH1</accession>
<dbReference type="Proteomes" id="UP000229401">
    <property type="component" value="Unassembled WGS sequence"/>
</dbReference>
<feature type="compositionally biased region" description="Polar residues" evidence="1">
    <location>
        <begin position="230"/>
        <end position="242"/>
    </location>
</feature>
<dbReference type="InterPro" id="IPR013783">
    <property type="entry name" value="Ig-like_fold"/>
</dbReference>
<dbReference type="SUPFAM" id="SSF63446">
    <property type="entry name" value="Type I dockerin domain"/>
    <property type="match status" value="1"/>
</dbReference>
<feature type="transmembrane region" description="Helical" evidence="2">
    <location>
        <begin position="38"/>
        <end position="61"/>
    </location>
</feature>
<dbReference type="Gene3D" id="2.60.40.10">
    <property type="entry name" value="Immunoglobulins"/>
    <property type="match status" value="1"/>
</dbReference>
<protein>
    <submittedName>
        <fullName evidence="3">Uncharacterized protein</fullName>
    </submittedName>
</protein>
<feature type="region of interest" description="Disordered" evidence="1">
    <location>
        <begin position="203"/>
        <end position="242"/>
    </location>
</feature>
<evidence type="ECO:0000313" key="4">
    <source>
        <dbReference type="Proteomes" id="UP000229401"/>
    </source>
</evidence>
<feature type="compositionally biased region" description="Pro residues" evidence="1">
    <location>
        <begin position="203"/>
        <end position="215"/>
    </location>
</feature>
<keyword evidence="2" id="KW-1133">Transmembrane helix</keyword>
<dbReference type="InterPro" id="IPR036116">
    <property type="entry name" value="FN3_sf"/>
</dbReference>
<evidence type="ECO:0000313" key="3">
    <source>
        <dbReference type="EMBL" id="PIY72125.1"/>
    </source>
</evidence>
<evidence type="ECO:0000256" key="2">
    <source>
        <dbReference type="SAM" id="Phobius"/>
    </source>
</evidence>
<feature type="compositionally biased region" description="Low complexity" evidence="1">
    <location>
        <begin position="370"/>
        <end position="385"/>
    </location>
</feature>